<dbReference type="Gene3D" id="2.60.40.1970">
    <property type="entry name" value="YEATS domain"/>
    <property type="match status" value="1"/>
</dbReference>
<proteinExistence type="predicted"/>
<keyword evidence="6" id="KW-1185">Reference proteome</keyword>
<dbReference type="PANTHER" id="PTHR23195">
    <property type="entry name" value="YEATS DOMAIN"/>
    <property type="match status" value="1"/>
</dbReference>
<evidence type="ECO:0000259" key="4">
    <source>
        <dbReference type="PROSITE" id="PS51037"/>
    </source>
</evidence>
<dbReference type="CDD" id="cd16907">
    <property type="entry name" value="YEATS_YEATS2_like"/>
    <property type="match status" value="1"/>
</dbReference>
<dbReference type="PROSITE" id="PS51037">
    <property type="entry name" value="YEATS"/>
    <property type="match status" value="1"/>
</dbReference>
<dbReference type="InterPro" id="IPR055129">
    <property type="entry name" value="YEATS_dom"/>
</dbReference>
<feature type="coiled-coil region" evidence="3">
    <location>
        <begin position="50"/>
        <end position="77"/>
    </location>
</feature>
<dbReference type="AlphaFoldDB" id="A0AAV8VXQ1"/>
<sequence length="787" mass="89332">MENENEMEPNKDFANADPDYEKYNVALKEIKERESEENELSYDRVYNVIAEEFDRDLESRQKQLEEIQNKIFKAQKLLHLVRYVLISSYYNKRELEHTSANEGPSVSLFDPQNRIHPAVKKLLGNNNNIEVLLARGKRKASSKVNENGEQEECRPTVPKKVKLIEAVNDNLKVNCSDVDAGQDFQKRKRTKRRILVGNISKWMPSLENDSTTHKWMMYVRGPKEAPDLSQIIDKVVFYLHASYKPHDVVEVNIRFTYPGEAGGEFPLRVQIFFKNPLNKPVSIVHNLKLDKTYTGRQTLGNETVVNLYLHEDVALIPEAEPGPDSKDAVVQNVTDTFKPEGYVNSHAAEEQVQIKNEYFDTGDTASSIKIEDVKEELSNFEHDYCNDIEIVEEEVTGCIDTSLLDHSYSLPFNDSTNTSLQSVKMEEVESSSVQEQETNLLALGLDDTYKNENSKVQNGSNDKYIVKTFTTASGQPIKVLPQTFNKVVLSNGNVVQIKVLKSPQSVIQKGDLEALLGKLSRAEKRNHNASKHRVSLPSSKQFKSMGEALPYLLQRLPLWDESANQAEFKSAYPHVAGSKVEFLSGVAPKKLKRILCLHRFPGSENWNTKAFFMYARSHGYSPVASHGILFKRPSAELKLINDCFSHLLPKQRVQNSYNHDVHVDVVDNNTSMETLKSTTTVDISDSSLKHQCMFVKEVAFESGIVLKPEEIVEGVTWNGAERMILEAVRCLAGNLIRRASHHLVCQRNFSTPIELSANEIKTAIGERSEIKAIMDYQKTRLVKDFFS</sequence>
<dbReference type="GO" id="GO:0005634">
    <property type="term" value="C:nucleus"/>
    <property type="evidence" value="ECO:0007669"/>
    <property type="project" value="UniProtKB-SubCell"/>
</dbReference>
<reference evidence="5 6" key="1">
    <citation type="journal article" date="2023" name="Insect Mol. Biol.">
        <title>Genome sequencing provides insights into the evolution of gene families encoding plant cell wall-degrading enzymes in longhorned beetles.</title>
        <authorList>
            <person name="Shin N.R."/>
            <person name="Okamura Y."/>
            <person name="Kirsch R."/>
            <person name="Pauchet Y."/>
        </authorList>
    </citation>
    <scope>NUCLEOTIDE SEQUENCE [LARGE SCALE GENOMIC DNA]</scope>
    <source>
        <strain evidence="5">EAD_L_NR</strain>
    </source>
</reference>
<comment type="subcellular location">
    <subcellularLocation>
        <location evidence="2">Nucleus</location>
    </subcellularLocation>
</comment>
<comment type="caution">
    <text evidence="5">The sequence shown here is derived from an EMBL/GenBank/DDBJ whole genome shotgun (WGS) entry which is preliminary data.</text>
</comment>
<feature type="domain" description="YEATS" evidence="4">
    <location>
        <begin position="184"/>
        <end position="319"/>
    </location>
</feature>
<dbReference type="InterPro" id="IPR038704">
    <property type="entry name" value="YEAST_sf"/>
</dbReference>
<dbReference type="Proteomes" id="UP001159042">
    <property type="component" value="Unassembled WGS sequence"/>
</dbReference>
<protein>
    <recommendedName>
        <fullName evidence="4">YEATS domain-containing protein</fullName>
    </recommendedName>
</protein>
<dbReference type="GO" id="GO:0006355">
    <property type="term" value="P:regulation of DNA-templated transcription"/>
    <property type="evidence" value="ECO:0007669"/>
    <property type="project" value="InterPro"/>
</dbReference>
<name>A0AAV8VXQ1_9CUCU</name>
<gene>
    <name evidence="5" type="ORF">NQ315_016817</name>
</gene>
<keyword evidence="3" id="KW-0175">Coiled coil</keyword>
<dbReference type="Pfam" id="PF22951">
    <property type="entry name" value="3HBD"/>
    <property type="match status" value="1"/>
</dbReference>
<dbReference type="Pfam" id="PF03366">
    <property type="entry name" value="YEATS"/>
    <property type="match status" value="1"/>
</dbReference>
<evidence type="ECO:0000313" key="5">
    <source>
        <dbReference type="EMBL" id="KAJ8918915.1"/>
    </source>
</evidence>
<dbReference type="InterPro" id="IPR055127">
    <property type="entry name" value="YEATS2_3HBD"/>
</dbReference>
<evidence type="ECO:0000256" key="2">
    <source>
        <dbReference type="PROSITE-ProRule" id="PRU00376"/>
    </source>
</evidence>
<dbReference type="EMBL" id="JANEYG010000021">
    <property type="protein sequence ID" value="KAJ8918915.1"/>
    <property type="molecule type" value="Genomic_DNA"/>
</dbReference>
<organism evidence="5 6">
    <name type="scientific">Exocentrus adspersus</name>
    <dbReference type="NCBI Taxonomy" id="1586481"/>
    <lineage>
        <taxon>Eukaryota</taxon>
        <taxon>Metazoa</taxon>
        <taxon>Ecdysozoa</taxon>
        <taxon>Arthropoda</taxon>
        <taxon>Hexapoda</taxon>
        <taxon>Insecta</taxon>
        <taxon>Pterygota</taxon>
        <taxon>Neoptera</taxon>
        <taxon>Endopterygota</taxon>
        <taxon>Coleoptera</taxon>
        <taxon>Polyphaga</taxon>
        <taxon>Cucujiformia</taxon>
        <taxon>Chrysomeloidea</taxon>
        <taxon>Cerambycidae</taxon>
        <taxon>Lamiinae</taxon>
        <taxon>Acanthocinini</taxon>
        <taxon>Exocentrus</taxon>
    </lineage>
</organism>
<evidence type="ECO:0000256" key="3">
    <source>
        <dbReference type="SAM" id="Coils"/>
    </source>
</evidence>
<evidence type="ECO:0000313" key="6">
    <source>
        <dbReference type="Proteomes" id="UP001159042"/>
    </source>
</evidence>
<keyword evidence="1 2" id="KW-0539">Nucleus</keyword>
<evidence type="ECO:0000256" key="1">
    <source>
        <dbReference type="ARBA" id="ARBA00023242"/>
    </source>
</evidence>
<dbReference type="InterPro" id="IPR005033">
    <property type="entry name" value="YEATS"/>
</dbReference>
<accession>A0AAV8VXQ1</accession>